<comment type="caution">
    <text evidence="9">The sequence shown here is derived from an EMBL/GenBank/DDBJ whole genome shotgun (WGS) entry which is preliminary data.</text>
</comment>
<dbReference type="GO" id="GO:0071555">
    <property type="term" value="P:cell wall organization"/>
    <property type="evidence" value="ECO:0007669"/>
    <property type="project" value="UniProtKB-UniRule"/>
</dbReference>
<dbReference type="InterPro" id="IPR038063">
    <property type="entry name" value="Transpep_catalytic_dom"/>
</dbReference>
<keyword evidence="4 6" id="KW-0573">Peptidoglycan synthesis</keyword>
<reference evidence="9 10" key="1">
    <citation type="submission" date="2009-09" db="EMBL/GenBank/DDBJ databases">
        <authorList>
            <person name="Qin X."/>
            <person name="Bachman B."/>
            <person name="Battles P."/>
            <person name="Bell A."/>
            <person name="Bess C."/>
            <person name="Bickham C."/>
            <person name="Chaboub L."/>
            <person name="Chen D."/>
            <person name="Coyle M."/>
            <person name="Deiros D.R."/>
            <person name="Dinh H."/>
            <person name="Forbes L."/>
            <person name="Fowler G."/>
            <person name="Francisco L."/>
            <person name="Fu Q."/>
            <person name="Gubbala S."/>
            <person name="Hale W."/>
            <person name="Han Y."/>
            <person name="Hemphill L."/>
            <person name="Highlander S.K."/>
            <person name="Hirani K."/>
            <person name="Hogues M."/>
            <person name="Jackson L."/>
            <person name="Jakkamsetti A."/>
            <person name="Javaid M."/>
            <person name="Jiang H."/>
            <person name="Korchina V."/>
            <person name="Kovar C."/>
            <person name="Lara F."/>
            <person name="Lee S."/>
            <person name="Mata R."/>
            <person name="Mathew T."/>
            <person name="Moen C."/>
            <person name="Morales K."/>
            <person name="Munidasa M."/>
            <person name="Nazareth L."/>
            <person name="Ngo R."/>
            <person name="Nguyen L."/>
            <person name="Okwuonu G."/>
            <person name="Ongeri F."/>
            <person name="Patil S."/>
            <person name="Petrosino J."/>
            <person name="Pham C."/>
            <person name="Pham P."/>
            <person name="Pu L.-L."/>
            <person name="Puazo M."/>
            <person name="Raj R."/>
            <person name="Reid J."/>
            <person name="Rouhana J."/>
            <person name="Saada N."/>
            <person name="Shang Y."/>
            <person name="Simmons D."/>
            <person name="Thornton R."/>
            <person name="Warren J."/>
            <person name="Weissenberger G."/>
            <person name="Zhang J."/>
            <person name="Zhang L."/>
            <person name="Zhou C."/>
            <person name="Zhu D."/>
            <person name="Muzny D."/>
            <person name="Worley K."/>
            <person name="Gibbs R."/>
        </authorList>
    </citation>
    <scope>NUCLEOTIDE SEQUENCE [LARGE SCALE GENOMIC DNA]</scope>
    <source>
        <strain evidence="9 10">DSM 16041</strain>
    </source>
</reference>
<feature type="active site" description="Proton donor/acceptor" evidence="6">
    <location>
        <position position="141"/>
    </location>
</feature>
<accession>C8P7B5</accession>
<dbReference type="GO" id="GO:0016740">
    <property type="term" value="F:transferase activity"/>
    <property type="evidence" value="ECO:0007669"/>
    <property type="project" value="UniProtKB-KW"/>
</dbReference>
<evidence type="ECO:0000256" key="5">
    <source>
        <dbReference type="ARBA" id="ARBA00023316"/>
    </source>
</evidence>
<dbReference type="PANTHER" id="PTHR30582:SF2">
    <property type="entry name" value="L,D-TRANSPEPTIDASE YCIB-RELATED"/>
    <property type="match status" value="1"/>
</dbReference>
<dbReference type="GO" id="GO:0018104">
    <property type="term" value="P:peptidoglycan-protein cross-linking"/>
    <property type="evidence" value="ECO:0007669"/>
    <property type="project" value="TreeGrafter"/>
</dbReference>
<dbReference type="PROSITE" id="PS52029">
    <property type="entry name" value="LD_TPASE"/>
    <property type="match status" value="1"/>
</dbReference>
<dbReference type="CDD" id="cd16913">
    <property type="entry name" value="YkuD_like"/>
    <property type="match status" value="1"/>
</dbReference>
<dbReference type="HOGENOM" id="CLU_089260_1_0_9"/>
<dbReference type="eggNOG" id="COG1376">
    <property type="taxonomic scope" value="Bacteria"/>
</dbReference>
<dbReference type="AlphaFoldDB" id="C8P7B5"/>
<dbReference type="EMBL" id="ACLL01000032">
    <property type="protein sequence ID" value="EEW53601.1"/>
    <property type="molecule type" value="Genomic_DNA"/>
</dbReference>
<dbReference type="SUPFAM" id="SSF141523">
    <property type="entry name" value="L,D-transpeptidase catalytic domain-like"/>
    <property type="match status" value="1"/>
</dbReference>
<feature type="active site" description="Nucleophile" evidence="6">
    <location>
        <position position="168"/>
    </location>
</feature>
<name>C8P7B5_9LACO</name>
<dbReference type="STRING" id="525309.HMPREF0494_1209"/>
<comment type="pathway">
    <text evidence="1 6">Cell wall biogenesis; peptidoglycan biosynthesis.</text>
</comment>
<evidence type="ECO:0000256" key="1">
    <source>
        <dbReference type="ARBA" id="ARBA00004752"/>
    </source>
</evidence>
<dbReference type="Pfam" id="PF03734">
    <property type="entry name" value="YkuD"/>
    <property type="match status" value="1"/>
</dbReference>
<keyword evidence="7" id="KW-0812">Transmembrane</keyword>
<dbReference type="Proteomes" id="UP000003675">
    <property type="component" value="Unassembled WGS sequence"/>
</dbReference>
<evidence type="ECO:0000256" key="4">
    <source>
        <dbReference type="ARBA" id="ARBA00022984"/>
    </source>
</evidence>
<evidence type="ECO:0000313" key="10">
    <source>
        <dbReference type="Proteomes" id="UP000003675"/>
    </source>
</evidence>
<evidence type="ECO:0000259" key="8">
    <source>
        <dbReference type="PROSITE" id="PS52029"/>
    </source>
</evidence>
<protein>
    <submittedName>
        <fullName evidence="9">ErfK/YbiS/YcfS/YnhG</fullName>
    </submittedName>
</protein>
<keyword evidence="3 6" id="KW-0133">Cell shape</keyword>
<dbReference type="InterPro" id="IPR005490">
    <property type="entry name" value="LD_TPept_cat_dom"/>
</dbReference>
<keyword evidence="7" id="KW-1133">Transmembrane helix</keyword>
<feature type="domain" description="L,D-TPase catalytic" evidence="8">
    <location>
        <begin position="61"/>
        <end position="192"/>
    </location>
</feature>
<dbReference type="PROSITE" id="PS51257">
    <property type="entry name" value="PROKAR_LIPOPROTEIN"/>
    <property type="match status" value="1"/>
</dbReference>
<keyword evidence="5 6" id="KW-0961">Cell wall biogenesis/degradation</keyword>
<dbReference type="RefSeq" id="WP_007124498.1">
    <property type="nucleotide sequence ID" value="NZ_GG700735.1"/>
</dbReference>
<gene>
    <name evidence="9" type="ORF">HMPREF0494_1209</name>
</gene>
<keyword evidence="7" id="KW-0472">Membrane</keyword>
<proteinExistence type="predicted"/>
<organism evidence="9 10">
    <name type="scientific">Limosilactobacillus antri DSM 16041</name>
    <dbReference type="NCBI Taxonomy" id="525309"/>
    <lineage>
        <taxon>Bacteria</taxon>
        <taxon>Bacillati</taxon>
        <taxon>Bacillota</taxon>
        <taxon>Bacilli</taxon>
        <taxon>Lactobacillales</taxon>
        <taxon>Lactobacillaceae</taxon>
        <taxon>Limosilactobacillus</taxon>
    </lineage>
</organism>
<dbReference type="OrthoDB" id="177750at2"/>
<evidence type="ECO:0000256" key="3">
    <source>
        <dbReference type="ARBA" id="ARBA00022960"/>
    </source>
</evidence>
<evidence type="ECO:0000256" key="6">
    <source>
        <dbReference type="PROSITE-ProRule" id="PRU01373"/>
    </source>
</evidence>
<dbReference type="GO" id="GO:0071972">
    <property type="term" value="F:peptidoglycan L,D-transpeptidase activity"/>
    <property type="evidence" value="ECO:0007669"/>
    <property type="project" value="TreeGrafter"/>
</dbReference>
<dbReference type="Gene3D" id="2.40.440.10">
    <property type="entry name" value="L,D-transpeptidase catalytic domain-like"/>
    <property type="match status" value="1"/>
</dbReference>
<dbReference type="UniPathway" id="UPA00219"/>
<sequence>MNVVRVSIEKIIYQFLVIFGILGCCSLFTASANASRMRTPIDWQKSSETGAYPDLAKTPDLWLKVSLKHNRTYVYSGHKLIYTMYSTAGKFQKDPASGKVKSVTPTGTFQVQPTRGDWVYNPNLKLGANYYVSWNGDYLFHTVVTGPDHRYIKSEAAKLGKEPSSPGCVCLSVPDAKWLKDSLPTGTKIVIDN</sequence>
<evidence type="ECO:0000256" key="7">
    <source>
        <dbReference type="SAM" id="Phobius"/>
    </source>
</evidence>
<dbReference type="InterPro" id="IPR050979">
    <property type="entry name" value="LD-transpeptidase"/>
</dbReference>
<dbReference type="GO" id="GO:0008360">
    <property type="term" value="P:regulation of cell shape"/>
    <property type="evidence" value="ECO:0007669"/>
    <property type="project" value="UniProtKB-UniRule"/>
</dbReference>
<dbReference type="GO" id="GO:0005576">
    <property type="term" value="C:extracellular region"/>
    <property type="evidence" value="ECO:0007669"/>
    <property type="project" value="TreeGrafter"/>
</dbReference>
<evidence type="ECO:0000313" key="9">
    <source>
        <dbReference type="EMBL" id="EEW53601.1"/>
    </source>
</evidence>
<keyword evidence="2" id="KW-0808">Transferase</keyword>
<feature type="transmembrane region" description="Helical" evidence="7">
    <location>
        <begin position="12"/>
        <end position="30"/>
    </location>
</feature>
<dbReference type="PANTHER" id="PTHR30582">
    <property type="entry name" value="L,D-TRANSPEPTIDASE"/>
    <property type="match status" value="1"/>
</dbReference>
<evidence type="ECO:0000256" key="2">
    <source>
        <dbReference type="ARBA" id="ARBA00022679"/>
    </source>
</evidence>